<dbReference type="Proteomes" id="UP001480595">
    <property type="component" value="Unassembled WGS sequence"/>
</dbReference>
<dbReference type="EMBL" id="JAQQWL010000015">
    <property type="protein sequence ID" value="KAK8041002.1"/>
    <property type="molecule type" value="Genomic_DNA"/>
</dbReference>
<dbReference type="GeneID" id="92098481"/>
<dbReference type="RefSeq" id="XP_066708547.1">
    <property type="nucleotide sequence ID" value="XM_066865418.1"/>
</dbReference>
<proteinExistence type="predicted"/>
<sequence>MASSSKNSLPVVKQYTTITSAARRHGSCVAVMSRQYHAWRNPSATEYVRVLCEVFGAEPVVVDE</sequence>
<keyword evidence="2" id="KW-1185">Reference proteome</keyword>
<evidence type="ECO:0000313" key="1">
    <source>
        <dbReference type="EMBL" id="KAK8041002.1"/>
    </source>
</evidence>
<accession>A0ABR1T3I3</accession>
<comment type="caution">
    <text evidence="1">The sequence shown here is derived from an EMBL/GenBank/DDBJ whole genome shotgun (WGS) entry which is preliminary data.</text>
</comment>
<organism evidence="1 2">
    <name type="scientific">Apiospora phragmitis</name>
    <dbReference type="NCBI Taxonomy" id="2905665"/>
    <lineage>
        <taxon>Eukaryota</taxon>
        <taxon>Fungi</taxon>
        <taxon>Dikarya</taxon>
        <taxon>Ascomycota</taxon>
        <taxon>Pezizomycotina</taxon>
        <taxon>Sordariomycetes</taxon>
        <taxon>Xylariomycetidae</taxon>
        <taxon>Amphisphaeriales</taxon>
        <taxon>Apiosporaceae</taxon>
        <taxon>Apiospora</taxon>
    </lineage>
</organism>
<protein>
    <submittedName>
        <fullName evidence="1">Uncharacterized protein</fullName>
    </submittedName>
</protein>
<evidence type="ECO:0000313" key="2">
    <source>
        <dbReference type="Proteomes" id="UP001480595"/>
    </source>
</evidence>
<gene>
    <name evidence="1" type="ORF">PG994_014009</name>
</gene>
<name>A0ABR1T3I3_9PEZI</name>
<reference evidence="1 2" key="1">
    <citation type="submission" date="2023-01" db="EMBL/GenBank/DDBJ databases">
        <title>Analysis of 21 Apiospora genomes using comparative genomics revels a genus with tremendous synthesis potential of carbohydrate active enzymes and secondary metabolites.</title>
        <authorList>
            <person name="Sorensen T."/>
        </authorList>
    </citation>
    <scope>NUCLEOTIDE SEQUENCE [LARGE SCALE GENOMIC DNA]</scope>
    <source>
        <strain evidence="1 2">CBS 135458</strain>
    </source>
</reference>